<feature type="region of interest" description="Disordered" evidence="7">
    <location>
        <begin position="1"/>
        <end position="25"/>
    </location>
</feature>
<evidence type="ECO:0000256" key="6">
    <source>
        <dbReference type="RuleBase" id="RU365089"/>
    </source>
</evidence>
<evidence type="ECO:0000313" key="8">
    <source>
        <dbReference type="EMBL" id="GHO48459.1"/>
    </source>
</evidence>
<accession>A0A8J3IBR7</accession>
<evidence type="ECO:0000256" key="2">
    <source>
        <dbReference type="ARBA" id="ARBA00010961"/>
    </source>
</evidence>
<dbReference type="PANTHER" id="PTHR33217:SF7">
    <property type="entry name" value="TRANSPOSASE FOR INSERTION SEQUENCE ELEMENT IS1081"/>
    <property type="match status" value="1"/>
</dbReference>
<protein>
    <recommendedName>
        <fullName evidence="6">Mutator family transposase</fullName>
    </recommendedName>
</protein>
<dbReference type="GO" id="GO:0003677">
    <property type="term" value="F:DNA binding"/>
    <property type="evidence" value="ECO:0007669"/>
    <property type="project" value="UniProtKB-UniRule"/>
</dbReference>
<evidence type="ECO:0000313" key="9">
    <source>
        <dbReference type="Proteomes" id="UP000612362"/>
    </source>
</evidence>
<dbReference type="AlphaFoldDB" id="A0A8J3IBR7"/>
<comment type="caution">
    <text evidence="8">The sequence shown here is derived from an EMBL/GenBank/DDBJ whole genome shotgun (WGS) entry which is preliminary data.</text>
</comment>
<keyword evidence="3 6" id="KW-0815">Transposition</keyword>
<dbReference type="PANTHER" id="PTHR33217">
    <property type="entry name" value="TRANSPOSASE FOR INSERTION SEQUENCE ELEMENT IS1081"/>
    <property type="match status" value="1"/>
</dbReference>
<comment type="similarity">
    <text evidence="2 6">Belongs to the transposase mutator family.</text>
</comment>
<dbReference type="RefSeq" id="WP_220197664.1">
    <property type="nucleotide sequence ID" value="NZ_BNJF01000004.1"/>
</dbReference>
<feature type="compositionally biased region" description="Polar residues" evidence="7">
    <location>
        <begin position="9"/>
        <end position="25"/>
    </location>
</feature>
<evidence type="ECO:0000256" key="4">
    <source>
        <dbReference type="ARBA" id="ARBA00023125"/>
    </source>
</evidence>
<proteinExistence type="inferred from homology"/>
<comment type="function">
    <text evidence="1 6">Required for the transposition of the insertion element.</text>
</comment>
<evidence type="ECO:0000256" key="3">
    <source>
        <dbReference type="ARBA" id="ARBA00022578"/>
    </source>
</evidence>
<evidence type="ECO:0000256" key="7">
    <source>
        <dbReference type="SAM" id="MobiDB-lite"/>
    </source>
</evidence>
<dbReference type="NCBIfam" id="NF033543">
    <property type="entry name" value="transpos_IS256"/>
    <property type="match status" value="1"/>
</dbReference>
<dbReference type="InterPro" id="IPR001207">
    <property type="entry name" value="Transposase_mutator"/>
</dbReference>
<name>A0A8J3IBR7_9CHLR</name>
<dbReference type="EMBL" id="BNJF01000004">
    <property type="protein sequence ID" value="GHO48459.1"/>
    <property type="molecule type" value="Genomic_DNA"/>
</dbReference>
<organism evidence="8 9">
    <name type="scientific">Ktedonospora formicarum</name>
    <dbReference type="NCBI Taxonomy" id="2778364"/>
    <lineage>
        <taxon>Bacteria</taxon>
        <taxon>Bacillati</taxon>
        <taxon>Chloroflexota</taxon>
        <taxon>Ktedonobacteria</taxon>
        <taxon>Ktedonobacterales</taxon>
        <taxon>Ktedonobacteraceae</taxon>
        <taxon>Ktedonospora</taxon>
    </lineage>
</organism>
<dbReference type="Pfam" id="PF00872">
    <property type="entry name" value="Transposase_mut"/>
    <property type="match status" value="1"/>
</dbReference>
<gene>
    <name evidence="8" type="ORF">KSX_66220</name>
</gene>
<keyword evidence="5 6" id="KW-0233">DNA recombination</keyword>
<evidence type="ECO:0000256" key="5">
    <source>
        <dbReference type="ARBA" id="ARBA00023172"/>
    </source>
</evidence>
<sequence>MPVSKRKPTTSASEVSTPESTSNVLPEQEDFRQYLRHLAVSAVQVLIEQVMREELEQCIGASWGEITPNRRGYRNGHYTRDLVTSTGRIEDLKVPRDREGAFHSEVFERYNRYEPEVAEALTQMFVSGASTHKVGEVAQTLMGVAPSASAVSRLNQTLTEQYEVWRERPLLAHYRILYLDGIHFTVRHGTQTDSTIILTALGVDLEGNKEVLALRACAQEDKDGWSCLMQDLRTRGAIQMDLIVTDGHEGLLAAVSALFTATPRQRCVVHKQRNVLNAIPHRERKEVSAQLAGIFKQEKKEDALLNLAAFQAKYQKRYPEAIRSLVEDKEHLLTFYAFPPVMHRYIRSTNAIESFFSNVRQRTDQIDAFTTETSCLTIVWAVMQDIHLPKISVG</sequence>
<evidence type="ECO:0000256" key="1">
    <source>
        <dbReference type="ARBA" id="ARBA00002190"/>
    </source>
</evidence>
<keyword evidence="9" id="KW-1185">Reference proteome</keyword>
<keyword evidence="4 6" id="KW-0238">DNA-binding</keyword>
<dbReference type="GO" id="GO:0004803">
    <property type="term" value="F:transposase activity"/>
    <property type="evidence" value="ECO:0007669"/>
    <property type="project" value="UniProtKB-UniRule"/>
</dbReference>
<reference evidence="8" key="1">
    <citation type="submission" date="2020-10" db="EMBL/GenBank/DDBJ databases">
        <title>Taxonomic study of unclassified bacteria belonging to the class Ktedonobacteria.</title>
        <authorList>
            <person name="Yabe S."/>
            <person name="Wang C.M."/>
            <person name="Zheng Y."/>
            <person name="Sakai Y."/>
            <person name="Cavaletti L."/>
            <person name="Monciardini P."/>
            <person name="Donadio S."/>
        </authorList>
    </citation>
    <scope>NUCLEOTIDE SEQUENCE</scope>
    <source>
        <strain evidence="8">SOSP1-1</strain>
    </source>
</reference>
<dbReference type="GO" id="GO:0006313">
    <property type="term" value="P:DNA transposition"/>
    <property type="evidence" value="ECO:0007669"/>
    <property type="project" value="UniProtKB-UniRule"/>
</dbReference>
<keyword evidence="6" id="KW-0814">Transposable element</keyword>
<dbReference type="Proteomes" id="UP000612362">
    <property type="component" value="Unassembled WGS sequence"/>
</dbReference>